<dbReference type="AlphaFoldDB" id="A0A450XDF3"/>
<protein>
    <submittedName>
        <fullName evidence="2">Uncharacterized protein</fullName>
    </submittedName>
</protein>
<sequence length="82" mass="9417">MALDPVPDINGMTYPCRDDGMTGSLNLGPISKSERKDTRFMRQRSETQTSLNIICPKALRKQQLVSLRNSILMIFHRKIIRL</sequence>
<dbReference type="EMBL" id="CAADFP010000045">
    <property type="protein sequence ID" value="VFK27310.1"/>
    <property type="molecule type" value="Genomic_DNA"/>
</dbReference>
<name>A0A450XDF3_9GAMM</name>
<proteinExistence type="predicted"/>
<gene>
    <name evidence="1" type="ORF">BECKLPF1236A_GA0070988_100457</name>
    <name evidence="2" type="ORF">BECKLPF1236C_GA0070990_100457</name>
</gene>
<accession>A0A450XDF3</accession>
<evidence type="ECO:0000313" key="1">
    <source>
        <dbReference type="EMBL" id="VFK10875.1"/>
    </source>
</evidence>
<organism evidence="2">
    <name type="scientific">Candidatus Kentrum sp. LPFa</name>
    <dbReference type="NCBI Taxonomy" id="2126335"/>
    <lineage>
        <taxon>Bacteria</taxon>
        <taxon>Pseudomonadati</taxon>
        <taxon>Pseudomonadota</taxon>
        <taxon>Gammaproteobacteria</taxon>
        <taxon>Candidatus Kentrum</taxon>
    </lineage>
</organism>
<dbReference type="EMBL" id="CAADFM010000045">
    <property type="protein sequence ID" value="VFK10875.1"/>
    <property type="molecule type" value="Genomic_DNA"/>
</dbReference>
<evidence type="ECO:0000313" key="2">
    <source>
        <dbReference type="EMBL" id="VFK27310.1"/>
    </source>
</evidence>
<reference evidence="2" key="1">
    <citation type="submission" date="2019-02" db="EMBL/GenBank/DDBJ databases">
        <authorList>
            <person name="Gruber-Vodicka R. H."/>
            <person name="Seah K. B. B."/>
        </authorList>
    </citation>
    <scope>NUCLEOTIDE SEQUENCE</scope>
    <source>
        <strain evidence="1">BECK_S312</strain>
        <strain evidence="2">BECK_S426</strain>
    </source>
</reference>